<keyword evidence="2" id="KW-1185">Reference proteome</keyword>
<proteinExistence type="predicted"/>
<sequence length="169" mass="18326">MEKNNVTQSRNQIKSMALASVLVAVTVVVSRVFIIPIPLTHGYINLCDAGIFVAAFLLGPKLGGLVGGITGFLLDLLAGYGQYMLFSLVVHGLEGLIVGLWANRDSNHWWVRIMAMTLGTLVMVGGYFLSDMMLYNTAAGIIGIPMNIIQGVIGMVVTVLIYPMIKRRI</sequence>
<dbReference type="EMBL" id="CP168151">
    <property type="protein sequence ID" value="XFD39757.1"/>
    <property type="molecule type" value="Genomic_DNA"/>
</dbReference>
<gene>
    <name evidence="1" type="ORF">O0236_000175</name>
</gene>
<name>A0ACD5DEQ2_9LACO</name>
<evidence type="ECO:0000313" key="1">
    <source>
        <dbReference type="EMBL" id="XFD39757.1"/>
    </source>
</evidence>
<dbReference type="Proteomes" id="UP001149860">
    <property type="component" value="Chromosome"/>
</dbReference>
<evidence type="ECO:0000313" key="2">
    <source>
        <dbReference type="Proteomes" id="UP001149860"/>
    </source>
</evidence>
<organism evidence="1 2">
    <name type="scientific">Lentilactobacillus terminaliae</name>
    <dbReference type="NCBI Taxonomy" id="3003483"/>
    <lineage>
        <taxon>Bacteria</taxon>
        <taxon>Bacillati</taxon>
        <taxon>Bacillota</taxon>
        <taxon>Bacilli</taxon>
        <taxon>Lactobacillales</taxon>
        <taxon>Lactobacillaceae</taxon>
        <taxon>Lentilactobacillus</taxon>
    </lineage>
</organism>
<protein>
    <submittedName>
        <fullName evidence="1">ECF transporter S component</fullName>
    </submittedName>
</protein>
<accession>A0ACD5DEQ2</accession>
<reference evidence="1" key="1">
    <citation type="submission" date="2024-08" db="EMBL/GenBank/DDBJ databases">
        <title>Lentilactobacillus sp. nov., isolated from tree bark.</title>
        <authorList>
            <person name="Phuengjayaem S."/>
            <person name="Tanasupawat S."/>
        </authorList>
    </citation>
    <scope>NUCLEOTIDE SEQUENCE</scope>
    <source>
        <strain evidence="1">SPB1-3</strain>
    </source>
</reference>